<dbReference type="AlphaFoldDB" id="A0A2T4DCN6"/>
<evidence type="ECO:0000313" key="2">
    <source>
        <dbReference type="Proteomes" id="UP000240608"/>
    </source>
</evidence>
<dbReference type="EMBL" id="PYVU01000347">
    <property type="protein sequence ID" value="PTB91570.1"/>
    <property type="molecule type" value="Genomic_DNA"/>
</dbReference>
<accession>A0A2T4DCN6</accession>
<dbReference type="Proteomes" id="UP000240608">
    <property type="component" value="Unassembled WGS sequence"/>
</dbReference>
<feature type="non-terminal residue" evidence="1">
    <location>
        <position position="1"/>
    </location>
</feature>
<name>A0A2T4DCN6_9BACT</name>
<evidence type="ECO:0000313" key="1">
    <source>
        <dbReference type="EMBL" id="PTB91570.1"/>
    </source>
</evidence>
<proteinExistence type="predicted"/>
<organism evidence="1 2">
    <name type="scientific">Marivirga lumbricoides</name>
    <dbReference type="NCBI Taxonomy" id="1046115"/>
    <lineage>
        <taxon>Bacteria</taxon>
        <taxon>Pseudomonadati</taxon>
        <taxon>Bacteroidota</taxon>
        <taxon>Cytophagia</taxon>
        <taxon>Cytophagales</taxon>
        <taxon>Marivirgaceae</taxon>
        <taxon>Marivirga</taxon>
    </lineage>
</organism>
<reference evidence="1 2" key="1">
    <citation type="submission" date="2018-03" db="EMBL/GenBank/DDBJ databases">
        <title>Cross-interface Injection: A General Nanoliter Liquid Handling Method Applied to Single Cells Genome Amplification Automated Nanoliter Liquid Handling Applied to Single Cell Multiple Displacement Amplification.</title>
        <authorList>
            <person name="Yun J."/>
            <person name="Xu P."/>
            <person name="Xu J."/>
            <person name="Dai X."/>
            <person name="Wang Y."/>
            <person name="Zheng X."/>
            <person name="Cao C."/>
            <person name="Yi Q."/>
            <person name="Zhu Y."/>
            <person name="Wang L."/>
            <person name="Dong Z."/>
            <person name="Huang Y."/>
            <person name="Huang L."/>
            <person name="Du W."/>
        </authorList>
    </citation>
    <scope>NUCLEOTIDE SEQUENCE [LARGE SCALE GENOMIC DNA]</scope>
    <source>
        <strain evidence="1 2">Z-D1-2</strain>
    </source>
</reference>
<protein>
    <submittedName>
        <fullName evidence="1">Uncharacterized protein</fullName>
    </submittedName>
</protein>
<sequence>RAAGYSTSVSESTFSKITGSSAVAQSSSFNSSAVADELIKAANSQNLFAVLASLKQMQNTGDYLSVRSHFATARVGGVRVTSPVNALLSVAFKNNEPAKVKISAEFTRIGLKQTPTGTWTLSGLGALETMQDLQRYQKNSRVLDVAITQKPTMLRNGQGEYIIPAIPARTVVGYLTNDQKGVAQIITENGVTVYAPSQNLKLI</sequence>
<comment type="caution">
    <text evidence="1">The sequence shown here is derived from an EMBL/GenBank/DDBJ whole genome shotgun (WGS) entry which is preliminary data.</text>
</comment>
<gene>
    <name evidence="1" type="ORF">C9994_15305</name>
</gene>